<dbReference type="Gene3D" id="3.30.450.180">
    <property type="match status" value="1"/>
</dbReference>
<dbReference type="PANTHER" id="PTHR35010">
    <property type="entry name" value="BLL4672 PROTEIN-RELATED"/>
    <property type="match status" value="1"/>
</dbReference>
<dbReference type="Gene3D" id="1.10.260.40">
    <property type="entry name" value="lambda repressor-like DNA-binding domains"/>
    <property type="match status" value="1"/>
</dbReference>
<reference evidence="3 4" key="4">
    <citation type="journal article" date="2020" name="Sci. Rep.">
        <title>beta-carboline chemical signals induce reveromycin production through a LuxR family regulator in Streptomyces sp. SN-593.</title>
        <authorList>
            <person name="Panthee S."/>
            <person name="Kito N."/>
            <person name="Hayashi T."/>
            <person name="Shimizu T."/>
            <person name="Ishikawa J."/>
            <person name="Hamamoto H."/>
            <person name="Osada H."/>
            <person name="Takahashi S."/>
        </authorList>
    </citation>
    <scope>NUCLEOTIDE SEQUENCE [LARGE SCALE GENOMIC DNA]</scope>
    <source>
        <strain evidence="3 4">SN-593</strain>
    </source>
</reference>
<dbReference type="SMART" id="SM00530">
    <property type="entry name" value="HTH_XRE"/>
    <property type="match status" value="1"/>
</dbReference>
<dbReference type="AlphaFoldDB" id="A0A7U3UZW9"/>
<keyword evidence="4" id="KW-1185">Reference proteome</keyword>
<dbReference type="Pfam" id="PF13560">
    <property type="entry name" value="HTH_31"/>
    <property type="match status" value="1"/>
</dbReference>
<dbReference type="Pfam" id="PF17765">
    <property type="entry name" value="MLTR_LBD"/>
    <property type="match status" value="1"/>
</dbReference>
<sequence>MATAVTRTGDDVSVGALLRGWRTRRHLTQLALALEADTSARHISFIETGRSAPSRAMVLRLAERLDVPVPERNALLVAAGFAPYYPRTPLDDAAVEPLRTGLDVLLTAYEPYPALVMDGMYDIVAANSGLWALLDGVDDRLLRPPVNGMLLTLHPRGLAPRIRNLPEWRAHLLERVRRQAALRSAGALRGLYEEMAAYPPPDGRDRTPADQAAGPHDTVPYPLALPLRIEKDGRLLSFVSTVATFNTPMDVTVSELAVEAFLPADADTAAFLRSADRTGPSGSRQPVEEAAD</sequence>
<dbReference type="Proteomes" id="UP000595703">
    <property type="component" value="Chromosome"/>
</dbReference>
<reference evidence="3 4" key="1">
    <citation type="journal article" date="2010" name="J. Bacteriol.">
        <title>Biochemical characterization of a novel indole prenyltransferase from Streptomyces sp. SN-593.</title>
        <authorList>
            <person name="Takahashi S."/>
            <person name="Takagi H."/>
            <person name="Toyoda A."/>
            <person name="Uramoto M."/>
            <person name="Nogawa T."/>
            <person name="Ueki M."/>
            <person name="Sakaki Y."/>
            <person name="Osada H."/>
        </authorList>
    </citation>
    <scope>NUCLEOTIDE SEQUENCE [LARGE SCALE GENOMIC DNA]</scope>
    <source>
        <strain evidence="3 4">SN-593</strain>
    </source>
</reference>
<evidence type="ECO:0000256" key="1">
    <source>
        <dbReference type="SAM" id="MobiDB-lite"/>
    </source>
</evidence>
<dbReference type="RefSeq" id="WP_202237779.1">
    <property type="nucleotide sequence ID" value="NZ_AP018365.1"/>
</dbReference>
<dbReference type="GO" id="GO:0003677">
    <property type="term" value="F:DNA binding"/>
    <property type="evidence" value="ECO:0007669"/>
    <property type="project" value="UniProtKB-KW"/>
</dbReference>
<feature type="region of interest" description="Disordered" evidence="1">
    <location>
        <begin position="196"/>
        <end position="217"/>
    </location>
</feature>
<evidence type="ECO:0000313" key="3">
    <source>
        <dbReference type="EMBL" id="BBB01906.1"/>
    </source>
</evidence>
<evidence type="ECO:0000313" key="4">
    <source>
        <dbReference type="Proteomes" id="UP000595703"/>
    </source>
</evidence>
<keyword evidence="3" id="KW-0238">DNA-binding</keyword>
<dbReference type="InterPro" id="IPR010982">
    <property type="entry name" value="Lambda_DNA-bd_dom_sf"/>
</dbReference>
<organism evidence="3 4">
    <name type="scientific">Actinacidiphila reveromycinica</name>
    <dbReference type="NCBI Taxonomy" id="659352"/>
    <lineage>
        <taxon>Bacteria</taxon>
        <taxon>Bacillati</taxon>
        <taxon>Actinomycetota</taxon>
        <taxon>Actinomycetes</taxon>
        <taxon>Kitasatosporales</taxon>
        <taxon>Streptomycetaceae</taxon>
        <taxon>Actinacidiphila</taxon>
    </lineage>
</organism>
<dbReference type="KEGG" id="arev:RVR_9535"/>
<reference evidence="3 4" key="2">
    <citation type="journal article" date="2011" name="J. Antibiot.">
        <title>Furaquinocins I and J: novel polyketide isoprenoid hybrid compounds from Streptomyces reveromyceticus SN-593.</title>
        <authorList>
            <person name="Panthee S."/>
            <person name="Takahashi S."/>
            <person name="Takagi H."/>
            <person name="Nogawa T."/>
            <person name="Oowada E."/>
            <person name="Uramoto M."/>
            <person name="Osada H."/>
        </authorList>
    </citation>
    <scope>NUCLEOTIDE SEQUENCE [LARGE SCALE GENOMIC DNA]</scope>
    <source>
        <strain evidence="3 4">SN-593</strain>
    </source>
</reference>
<feature type="domain" description="HTH cro/C1-type" evidence="2">
    <location>
        <begin position="18"/>
        <end position="72"/>
    </location>
</feature>
<reference evidence="3 4" key="3">
    <citation type="journal article" date="2011" name="Nat. Chem. Biol.">
        <title>Reveromycin A biosynthesis uses RevG and RevJ for stereospecific spiroacetal formation.</title>
        <authorList>
            <person name="Takahashi S."/>
            <person name="Toyoda A."/>
            <person name="Sekiyama Y."/>
            <person name="Takagi H."/>
            <person name="Nogawa T."/>
            <person name="Uramoto M."/>
            <person name="Suzuki R."/>
            <person name="Koshino H."/>
            <person name="Kumano T."/>
            <person name="Panthee S."/>
            <person name="Dairi T."/>
            <person name="Ishikawa J."/>
            <person name="Ikeda H."/>
            <person name="Sakaki Y."/>
            <person name="Osada H."/>
        </authorList>
    </citation>
    <scope>NUCLEOTIDE SEQUENCE [LARGE SCALE GENOMIC DNA]</scope>
    <source>
        <strain evidence="3 4">SN-593</strain>
    </source>
</reference>
<name>A0A7U3UZW9_9ACTN</name>
<proteinExistence type="predicted"/>
<protein>
    <submittedName>
        <fullName evidence="3">Putative DNA-binding protein</fullName>
    </submittedName>
</protein>
<evidence type="ECO:0000259" key="2">
    <source>
        <dbReference type="PROSITE" id="PS50943"/>
    </source>
</evidence>
<dbReference type="PANTHER" id="PTHR35010:SF4">
    <property type="entry name" value="BLL5781 PROTEIN"/>
    <property type="match status" value="1"/>
</dbReference>
<dbReference type="SUPFAM" id="SSF47413">
    <property type="entry name" value="lambda repressor-like DNA-binding domains"/>
    <property type="match status" value="1"/>
</dbReference>
<dbReference type="PROSITE" id="PS50943">
    <property type="entry name" value="HTH_CROC1"/>
    <property type="match status" value="1"/>
</dbReference>
<dbReference type="InterPro" id="IPR001387">
    <property type="entry name" value="Cro/C1-type_HTH"/>
</dbReference>
<accession>A0A7U3UZW9</accession>
<dbReference type="EMBL" id="AP018365">
    <property type="protein sequence ID" value="BBB01906.1"/>
    <property type="molecule type" value="Genomic_DNA"/>
</dbReference>
<gene>
    <name evidence="3" type="ORF">RVR_9535</name>
</gene>
<dbReference type="InterPro" id="IPR041413">
    <property type="entry name" value="MLTR_LBD"/>
</dbReference>
<dbReference type="CDD" id="cd00093">
    <property type="entry name" value="HTH_XRE"/>
    <property type="match status" value="1"/>
</dbReference>